<proteinExistence type="predicted"/>
<dbReference type="PROSITE" id="PS52045">
    <property type="entry name" value="NEPROSIN_PEP_CD"/>
    <property type="match status" value="1"/>
</dbReference>
<keyword evidence="1" id="KW-0732">Signal</keyword>
<dbReference type="InterPro" id="IPR053168">
    <property type="entry name" value="Glutamic_endopeptidase"/>
</dbReference>
<dbReference type="PANTHER" id="PTHR31589">
    <property type="entry name" value="PROTEIN, PUTATIVE (DUF239)-RELATED-RELATED"/>
    <property type="match status" value="1"/>
</dbReference>
<keyword evidence="4" id="KW-1185">Reference proteome</keyword>
<evidence type="ECO:0000313" key="4">
    <source>
        <dbReference type="Proteomes" id="UP001324115"/>
    </source>
</evidence>
<dbReference type="Pfam" id="PF14365">
    <property type="entry name" value="Neprosin_AP"/>
    <property type="match status" value="1"/>
</dbReference>
<organism evidence="3 4">
    <name type="scientific">Quercus rubra</name>
    <name type="common">Northern red oak</name>
    <name type="synonym">Quercus borealis</name>
    <dbReference type="NCBI Taxonomy" id="3512"/>
    <lineage>
        <taxon>Eukaryota</taxon>
        <taxon>Viridiplantae</taxon>
        <taxon>Streptophyta</taxon>
        <taxon>Embryophyta</taxon>
        <taxon>Tracheophyta</taxon>
        <taxon>Spermatophyta</taxon>
        <taxon>Magnoliopsida</taxon>
        <taxon>eudicotyledons</taxon>
        <taxon>Gunneridae</taxon>
        <taxon>Pentapetalae</taxon>
        <taxon>rosids</taxon>
        <taxon>fabids</taxon>
        <taxon>Fagales</taxon>
        <taxon>Fagaceae</taxon>
        <taxon>Quercus</taxon>
    </lineage>
</organism>
<dbReference type="Pfam" id="PF03080">
    <property type="entry name" value="Neprosin"/>
    <property type="match status" value="1"/>
</dbReference>
<feature type="chain" id="PRO_5042980881" description="Neprosin PEP catalytic domain-containing protein" evidence="1">
    <location>
        <begin position="19"/>
        <end position="390"/>
    </location>
</feature>
<feature type="signal peptide" evidence="1">
    <location>
        <begin position="1"/>
        <end position="18"/>
    </location>
</feature>
<sequence length="390" mass="43743">MAFKEFVFFLVLLRVASSRNGGMVKGNDLNNLISEKQIEPRIKSIETKHGDIYDCVNINEQPSLKHPSLKDHTIEMRPSNKVRDILAKIHSKKLPPSFRYAKIELDEECPQGTIPILRVTHNDIPGNVSNLNKPQFSSLQSNGGLEFAGLLTKTTPDKRYHSTIAGIDVYNHKVGPHQYSSASVAVEAGDGPNFNQIQVGWIVNQDLYGDTRTHWFMQWTSDVRNITGCFNLNCGGFVQTNTQVPVGGAIDKVSVYSTDEQVVMRFGLIQDTGNVREKWWVVYNDNIDPIGYWPPTEFKQLAEGADTLKWGGYVFTQPGDNTNPPMGSGHFDDGSYVRSCFMNQLQYTDSNFDLKSPTDVQIIMSKPYLVGDNSYKNDTQGYSFCFGGPF</sequence>
<protein>
    <recommendedName>
        <fullName evidence="2">Neprosin PEP catalytic domain-containing protein</fullName>
    </recommendedName>
</protein>
<dbReference type="AlphaFoldDB" id="A0AAN7IXB2"/>
<accession>A0AAN7IXB2</accession>
<dbReference type="EMBL" id="JAXUIC010000005">
    <property type="protein sequence ID" value="KAK4589451.1"/>
    <property type="molecule type" value="Genomic_DNA"/>
</dbReference>
<dbReference type="PANTHER" id="PTHR31589:SF242">
    <property type="entry name" value="NEPROSIN DOMAIN-CONTAINING PROTEIN"/>
    <property type="match status" value="1"/>
</dbReference>
<dbReference type="InterPro" id="IPR004314">
    <property type="entry name" value="Neprosin"/>
</dbReference>
<reference evidence="3 4" key="1">
    <citation type="journal article" date="2023" name="G3 (Bethesda)">
        <title>A haplotype-resolved chromosome-scale genome for Quercus rubra L. provides insights into the genetics of adaptive traits for red oak species.</title>
        <authorList>
            <person name="Kapoor B."/>
            <person name="Jenkins J."/>
            <person name="Schmutz J."/>
            <person name="Zhebentyayeva T."/>
            <person name="Kuelheim C."/>
            <person name="Coggeshall M."/>
            <person name="Heim C."/>
            <person name="Lasky J.R."/>
            <person name="Leites L."/>
            <person name="Islam-Faridi N."/>
            <person name="Romero-Severson J."/>
            <person name="DeLeo V.L."/>
            <person name="Lucas S.M."/>
            <person name="Lazic D."/>
            <person name="Gailing O."/>
            <person name="Carlson J."/>
            <person name="Staton M."/>
        </authorList>
    </citation>
    <scope>NUCLEOTIDE SEQUENCE [LARGE SCALE GENOMIC DNA]</scope>
    <source>
        <strain evidence="3">Pseudo-F2</strain>
    </source>
</reference>
<evidence type="ECO:0000256" key="1">
    <source>
        <dbReference type="SAM" id="SignalP"/>
    </source>
</evidence>
<comment type="caution">
    <text evidence="3">The sequence shown here is derived from an EMBL/GenBank/DDBJ whole genome shotgun (WGS) entry which is preliminary data.</text>
</comment>
<feature type="domain" description="Neprosin PEP catalytic" evidence="2">
    <location>
        <begin position="140"/>
        <end position="390"/>
    </location>
</feature>
<dbReference type="Gene3D" id="3.90.1320.10">
    <property type="entry name" value="Outer-capsid protein sigma 3, large lobe"/>
    <property type="match status" value="1"/>
</dbReference>
<gene>
    <name evidence="3" type="ORF">RGQ29_020147</name>
</gene>
<evidence type="ECO:0000259" key="2">
    <source>
        <dbReference type="PROSITE" id="PS52045"/>
    </source>
</evidence>
<evidence type="ECO:0000313" key="3">
    <source>
        <dbReference type="EMBL" id="KAK4589451.1"/>
    </source>
</evidence>
<dbReference type="InterPro" id="IPR025521">
    <property type="entry name" value="Neprosin_propep"/>
</dbReference>
<name>A0AAN7IXB2_QUERU</name>
<dbReference type="Proteomes" id="UP001324115">
    <property type="component" value="Unassembled WGS sequence"/>
</dbReference>